<dbReference type="EMBL" id="VIIS01000262">
    <property type="protein sequence ID" value="KAF0311122.1"/>
    <property type="molecule type" value="Genomic_DNA"/>
</dbReference>
<proteinExistence type="predicted"/>
<name>A0A6A4X9T2_AMPAM</name>
<evidence type="ECO:0000313" key="1">
    <source>
        <dbReference type="EMBL" id="KAF0311122.1"/>
    </source>
</evidence>
<organism evidence="1 2">
    <name type="scientific">Amphibalanus amphitrite</name>
    <name type="common">Striped barnacle</name>
    <name type="synonym">Balanus amphitrite</name>
    <dbReference type="NCBI Taxonomy" id="1232801"/>
    <lineage>
        <taxon>Eukaryota</taxon>
        <taxon>Metazoa</taxon>
        <taxon>Ecdysozoa</taxon>
        <taxon>Arthropoda</taxon>
        <taxon>Crustacea</taxon>
        <taxon>Multicrustacea</taxon>
        <taxon>Cirripedia</taxon>
        <taxon>Thoracica</taxon>
        <taxon>Thoracicalcarea</taxon>
        <taxon>Balanomorpha</taxon>
        <taxon>Balanoidea</taxon>
        <taxon>Balanidae</taxon>
        <taxon>Amphibalaninae</taxon>
        <taxon>Amphibalanus</taxon>
    </lineage>
</organism>
<evidence type="ECO:0000313" key="2">
    <source>
        <dbReference type="Proteomes" id="UP000440578"/>
    </source>
</evidence>
<protein>
    <submittedName>
        <fullName evidence="1">Uncharacterized protein</fullName>
    </submittedName>
</protein>
<comment type="caution">
    <text evidence="1">The sequence shown here is derived from an EMBL/GenBank/DDBJ whole genome shotgun (WGS) entry which is preliminary data.</text>
</comment>
<gene>
    <name evidence="1" type="ORF">FJT64_018025</name>
</gene>
<sequence>MSRLCSGYLLRGEDTAMQQLIQLRCLYFSRSEPPQQQLAFTPPQPTVSLMLELEALIQQGEEVFNLLMALGDDIDSYITEDVYYPHLKAKGILDAVVVEGKEMAETENPEEALLLLIWGRGTPYLP</sequence>
<reference evidence="1 2" key="1">
    <citation type="submission" date="2019-07" db="EMBL/GenBank/DDBJ databases">
        <title>Draft genome assembly of a fouling barnacle, Amphibalanus amphitrite (Darwin, 1854): The first reference genome for Thecostraca.</title>
        <authorList>
            <person name="Kim W."/>
        </authorList>
    </citation>
    <scope>NUCLEOTIDE SEQUENCE [LARGE SCALE GENOMIC DNA]</scope>
    <source>
        <strain evidence="1">SNU_AA5</strain>
        <tissue evidence="1">Soma without cirri and trophi</tissue>
    </source>
</reference>
<dbReference type="AlphaFoldDB" id="A0A6A4X9T2"/>
<accession>A0A6A4X9T2</accession>
<keyword evidence="2" id="KW-1185">Reference proteome</keyword>
<dbReference type="Proteomes" id="UP000440578">
    <property type="component" value="Unassembled WGS sequence"/>
</dbReference>